<evidence type="ECO:0000256" key="4">
    <source>
        <dbReference type="SAM" id="MobiDB-lite"/>
    </source>
</evidence>
<dbReference type="GO" id="GO:0000151">
    <property type="term" value="C:ubiquitin ligase complex"/>
    <property type="evidence" value="ECO:0007669"/>
    <property type="project" value="TreeGrafter"/>
</dbReference>
<dbReference type="InterPro" id="IPR000210">
    <property type="entry name" value="BTB/POZ_dom"/>
</dbReference>
<feature type="compositionally biased region" description="Basic and acidic residues" evidence="4">
    <location>
        <begin position="27"/>
        <end position="37"/>
    </location>
</feature>
<evidence type="ECO:0000259" key="6">
    <source>
        <dbReference type="PROSITE" id="PS50097"/>
    </source>
</evidence>
<dbReference type="Proteomes" id="UP000623129">
    <property type="component" value="Unassembled WGS sequence"/>
</dbReference>
<gene>
    <name evidence="7" type="ORF">FCM35_KLT02723</name>
</gene>
<dbReference type="EMBL" id="SWLB01000012">
    <property type="protein sequence ID" value="KAF3331317.1"/>
    <property type="molecule type" value="Genomic_DNA"/>
</dbReference>
<dbReference type="Pfam" id="PF00651">
    <property type="entry name" value="BTB"/>
    <property type="match status" value="1"/>
</dbReference>
<evidence type="ECO:0000313" key="8">
    <source>
        <dbReference type="Proteomes" id="UP000623129"/>
    </source>
</evidence>
<keyword evidence="2" id="KW-0677">Repeat</keyword>
<reference evidence="7" key="1">
    <citation type="submission" date="2020-01" db="EMBL/GenBank/DDBJ databases">
        <title>Genome sequence of Kobresia littledalei, the first chromosome-level genome in the family Cyperaceae.</title>
        <authorList>
            <person name="Qu G."/>
        </authorList>
    </citation>
    <scope>NUCLEOTIDE SEQUENCE</scope>
    <source>
        <strain evidence="7">C.B.Clarke</strain>
        <tissue evidence="7">Leaf</tissue>
    </source>
</reference>
<keyword evidence="5" id="KW-0732">Signal</keyword>
<dbReference type="PANTHER" id="PTHR46231:SF1">
    <property type="entry name" value="ANKYRIN REPEAT AND BTB_POZ DOMAIN-CONTAINING PROTEIN 1"/>
    <property type="match status" value="1"/>
</dbReference>
<keyword evidence="8" id="KW-1185">Reference proteome</keyword>
<evidence type="ECO:0000313" key="7">
    <source>
        <dbReference type="EMBL" id="KAF3331317.1"/>
    </source>
</evidence>
<protein>
    <submittedName>
        <fullName evidence="7">BTB/POZ domain-containing protein</fullName>
    </submittedName>
</protein>
<dbReference type="InterPro" id="IPR011333">
    <property type="entry name" value="SKP1/BTB/POZ_sf"/>
</dbReference>
<dbReference type="PROSITE" id="PS50097">
    <property type="entry name" value="BTB"/>
    <property type="match status" value="1"/>
</dbReference>
<evidence type="ECO:0000256" key="1">
    <source>
        <dbReference type="ARBA" id="ARBA00004906"/>
    </source>
</evidence>
<sequence>MAFNRALMVIGVLLLASLLAEGDAQQKDQKTSADVKPVRPQTHGGGWGGGGGGWGGWGGGGWGGGGGGWGGWGGGGWGSGGRGGGWGGGRWGGGGGGWGGGGGHGGGGGCGYRCGHRCCTPQEIAKIKKTEMNSEGRMTVQVKPETVVGTEGYGGGGGGGYGGGGGHGCRYWCGTRCCSSPEEMANFIKEVEMTTGEKETMGPQGYGGGGGWGGGGGGGHWGGGGGGGGCHKWCGSHCCTPQEIASLTGAKDVKAETVVGTQGYGGGGGGSWGGGGGGGGSWGGGGGGGGKPCYKWCGHHCCTPEEIANNPEAKVDPKAVKQGEIDFHYHSSLSVLSARSPFFKQKFSTDWRNRTEVRFSSQKLSYRALHSLLHFFYSDWLEVAVKDMPDLVRTCKACKMEGLQRILEKEMVHQKYTNYKSLREVDPRSFSWKL</sequence>
<evidence type="ECO:0000256" key="3">
    <source>
        <dbReference type="ARBA" id="ARBA00023043"/>
    </source>
</evidence>
<keyword evidence="3" id="KW-0040">ANK repeat</keyword>
<dbReference type="GO" id="GO:0005737">
    <property type="term" value="C:cytoplasm"/>
    <property type="evidence" value="ECO:0007669"/>
    <property type="project" value="TreeGrafter"/>
</dbReference>
<feature type="compositionally biased region" description="Gly residues" evidence="4">
    <location>
        <begin position="43"/>
        <end position="96"/>
    </location>
</feature>
<comment type="pathway">
    <text evidence="1">Protein modification; protein ubiquitination.</text>
</comment>
<dbReference type="InterPro" id="IPR044515">
    <property type="entry name" value="ABTB1"/>
</dbReference>
<evidence type="ECO:0000256" key="5">
    <source>
        <dbReference type="SAM" id="SignalP"/>
    </source>
</evidence>
<comment type="caution">
    <text evidence="7">The sequence shown here is derived from an EMBL/GenBank/DDBJ whole genome shotgun (WGS) entry which is preliminary data.</text>
</comment>
<feature type="domain" description="BTB" evidence="6">
    <location>
        <begin position="315"/>
        <end position="385"/>
    </location>
</feature>
<feature type="signal peptide" evidence="5">
    <location>
        <begin position="1"/>
        <end position="24"/>
    </location>
</feature>
<name>A0A833VAS4_9POAL</name>
<organism evidence="7 8">
    <name type="scientific">Carex littledalei</name>
    <dbReference type="NCBI Taxonomy" id="544730"/>
    <lineage>
        <taxon>Eukaryota</taxon>
        <taxon>Viridiplantae</taxon>
        <taxon>Streptophyta</taxon>
        <taxon>Embryophyta</taxon>
        <taxon>Tracheophyta</taxon>
        <taxon>Spermatophyta</taxon>
        <taxon>Magnoliopsida</taxon>
        <taxon>Liliopsida</taxon>
        <taxon>Poales</taxon>
        <taxon>Cyperaceae</taxon>
        <taxon>Cyperoideae</taxon>
        <taxon>Cariceae</taxon>
        <taxon>Carex</taxon>
        <taxon>Carex subgen. Euthyceras</taxon>
    </lineage>
</organism>
<dbReference type="PANTHER" id="PTHR46231">
    <property type="entry name" value="ANKYRIN REPEAT AND BTB/POZ DOMAIN-CONTAINING PROTEIN 1"/>
    <property type="match status" value="1"/>
</dbReference>
<feature type="chain" id="PRO_5032640224" evidence="5">
    <location>
        <begin position="25"/>
        <end position="434"/>
    </location>
</feature>
<accession>A0A833VAS4</accession>
<dbReference type="OrthoDB" id="684045at2759"/>
<proteinExistence type="predicted"/>
<evidence type="ECO:0000256" key="2">
    <source>
        <dbReference type="ARBA" id="ARBA00022737"/>
    </source>
</evidence>
<dbReference type="SUPFAM" id="SSF54695">
    <property type="entry name" value="POZ domain"/>
    <property type="match status" value="1"/>
</dbReference>
<dbReference type="AlphaFoldDB" id="A0A833VAS4"/>
<feature type="region of interest" description="Disordered" evidence="4">
    <location>
        <begin position="27"/>
        <end position="96"/>
    </location>
</feature>
<dbReference type="Gene3D" id="3.30.710.10">
    <property type="entry name" value="Potassium Channel Kv1.1, Chain A"/>
    <property type="match status" value="1"/>
</dbReference>